<dbReference type="HOGENOM" id="CLU_045681_0_0_11"/>
<dbReference type="InterPro" id="IPR005642">
    <property type="entry name" value="LysO"/>
</dbReference>
<feature type="transmembrane region" description="Helical" evidence="1">
    <location>
        <begin position="30"/>
        <end position="51"/>
    </location>
</feature>
<organism evidence="2 3">
    <name type="scientific">Slackia heliotrinireducens (strain ATCC 29202 / DSM 20476 / NCTC 11029 / RHS 1)</name>
    <name type="common">Peptococcus heliotrinreducens</name>
    <dbReference type="NCBI Taxonomy" id="471855"/>
    <lineage>
        <taxon>Bacteria</taxon>
        <taxon>Bacillati</taxon>
        <taxon>Actinomycetota</taxon>
        <taxon>Coriobacteriia</taxon>
        <taxon>Eggerthellales</taxon>
        <taxon>Eggerthellaceae</taxon>
        <taxon>Slackia</taxon>
    </lineage>
</organism>
<dbReference type="GO" id="GO:0015661">
    <property type="term" value="F:L-lysine efflux transmembrane transporter activity"/>
    <property type="evidence" value="ECO:0007669"/>
    <property type="project" value="InterPro"/>
</dbReference>
<feature type="transmembrane region" description="Helical" evidence="1">
    <location>
        <begin position="158"/>
        <end position="180"/>
    </location>
</feature>
<feature type="transmembrane region" description="Helical" evidence="1">
    <location>
        <begin position="130"/>
        <end position="152"/>
    </location>
</feature>
<keyword evidence="1" id="KW-0472">Membrane</keyword>
<evidence type="ECO:0000313" key="2">
    <source>
        <dbReference type="EMBL" id="ACV23111.1"/>
    </source>
</evidence>
<reference evidence="2 3" key="1">
    <citation type="journal article" date="2009" name="Stand. Genomic Sci.">
        <title>Complete genome sequence of Slackia heliotrinireducens type strain (RHS 1).</title>
        <authorList>
            <person name="Pukall R."/>
            <person name="Lapidus A."/>
            <person name="Nolan M."/>
            <person name="Copeland A."/>
            <person name="Glavina Del Rio T."/>
            <person name="Lucas S."/>
            <person name="Chen F."/>
            <person name="Tice H."/>
            <person name="Cheng J.F."/>
            <person name="Chertkov O."/>
            <person name="Bruce D."/>
            <person name="Goodwin L."/>
            <person name="Kuske C."/>
            <person name="Brettin T."/>
            <person name="Detter J.C."/>
            <person name="Han C."/>
            <person name="Pitluck S."/>
            <person name="Pati A."/>
            <person name="Mavrommatis K."/>
            <person name="Ivanova N."/>
            <person name="Ovchinnikova G."/>
            <person name="Chen A."/>
            <person name="Palaniappan K."/>
            <person name="Schneider S."/>
            <person name="Rohde M."/>
            <person name="Chain P."/>
            <person name="D'haeseleer P."/>
            <person name="Goker M."/>
            <person name="Bristow J."/>
            <person name="Eisen J.A."/>
            <person name="Markowitz V."/>
            <person name="Kyrpides N.C."/>
            <person name="Klenk H.P."/>
            <person name="Hugenholtz P."/>
        </authorList>
    </citation>
    <scope>NUCLEOTIDE SEQUENCE [LARGE SCALE GENOMIC DNA]</scope>
    <source>
        <strain evidence="3">ATCC 29202 / DSM 20476 / NCTC 11029 / RHS 1</strain>
    </source>
</reference>
<dbReference type="GO" id="GO:0005886">
    <property type="term" value="C:plasma membrane"/>
    <property type="evidence" value="ECO:0007669"/>
    <property type="project" value="TreeGrafter"/>
</dbReference>
<feature type="transmembrane region" description="Helical" evidence="1">
    <location>
        <begin position="306"/>
        <end position="326"/>
    </location>
</feature>
<accession>C7N876</accession>
<keyword evidence="3" id="KW-1185">Reference proteome</keyword>
<proteinExistence type="predicted"/>
<dbReference type="RefSeq" id="WP_012799211.1">
    <property type="nucleotide sequence ID" value="NC_013165.1"/>
</dbReference>
<protein>
    <submittedName>
        <fullName evidence="2">Predicted membrane protein</fullName>
    </submittedName>
</protein>
<dbReference type="Pfam" id="PF03956">
    <property type="entry name" value="Lys_export"/>
    <property type="match status" value="1"/>
</dbReference>
<feature type="transmembrane region" description="Helical" evidence="1">
    <location>
        <begin position="63"/>
        <end position="85"/>
    </location>
</feature>
<dbReference type="KEGG" id="shi:Shel_21000"/>
<dbReference type="PANTHER" id="PTHR35804">
    <property type="entry name" value="LYSINE EXPORTER LYSO"/>
    <property type="match status" value="1"/>
</dbReference>
<dbReference type="EMBL" id="CP001684">
    <property type="protein sequence ID" value="ACV23111.1"/>
    <property type="molecule type" value="Genomic_DNA"/>
</dbReference>
<name>C7N876_SLAHD</name>
<dbReference type="Proteomes" id="UP000002026">
    <property type="component" value="Chromosome"/>
</dbReference>
<sequence>MNDLILYLGMTIAGYALGARMRRSGMRASWVSGMLGAVIMLVVFAMGLRIGANQDVVSNLNLIGLYALITVLSALLFTIVGLALLRRALKLDRHGILADSESLESTLRQPQAIPADDGSAAGIDPATIRIVCSVAAGVAIGWACSTFAHVPFETLNGYAGVAIRVGLCVLLVLIGLDLGLEGTVIRNIRNAGLRVLAVPFVTVAATLAALAVCSIFLPLSLRECLAIGAGFGWYSLAPGIIMDQGYITAGAVSFMHNILRELLSIITIPLVARHVGYIESTGLAGAAAMDVCLPVVEQSTNGITTVYAFVSGVVLSVLVPVLVPLFI</sequence>
<dbReference type="AlphaFoldDB" id="C7N876"/>
<dbReference type="PANTHER" id="PTHR35804:SF1">
    <property type="entry name" value="LYSINE EXPORTER LYSO"/>
    <property type="match status" value="1"/>
</dbReference>
<evidence type="ECO:0000256" key="1">
    <source>
        <dbReference type="SAM" id="Phobius"/>
    </source>
</evidence>
<dbReference type="eggNOG" id="COG2431">
    <property type="taxonomic scope" value="Bacteria"/>
</dbReference>
<keyword evidence="1" id="KW-0812">Transmembrane</keyword>
<keyword evidence="1" id="KW-1133">Transmembrane helix</keyword>
<feature type="transmembrane region" description="Helical" evidence="1">
    <location>
        <begin position="192"/>
        <end position="217"/>
    </location>
</feature>
<evidence type="ECO:0000313" key="3">
    <source>
        <dbReference type="Proteomes" id="UP000002026"/>
    </source>
</evidence>
<gene>
    <name evidence="2" type="ordered locus">Shel_21000</name>
</gene>